<dbReference type="InterPro" id="IPR010538">
    <property type="entry name" value="DHOR"/>
</dbReference>
<feature type="signal peptide" evidence="5">
    <location>
        <begin position="1"/>
        <end position="21"/>
    </location>
</feature>
<dbReference type="InterPro" id="IPR036909">
    <property type="entry name" value="Cyt_c-like_dom_sf"/>
</dbReference>
<dbReference type="Proteomes" id="UP000236268">
    <property type="component" value="Unassembled WGS sequence"/>
</dbReference>
<dbReference type="PROSITE" id="PS51007">
    <property type="entry name" value="CYTC"/>
    <property type="match status" value="1"/>
</dbReference>
<feature type="chain" id="PRO_5014398286" evidence="5">
    <location>
        <begin position="22"/>
        <end position="477"/>
    </location>
</feature>
<keyword evidence="2 4" id="KW-0479">Metal-binding</keyword>
<evidence type="ECO:0000256" key="2">
    <source>
        <dbReference type="ARBA" id="ARBA00022723"/>
    </source>
</evidence>
<dbReference type="GO" id="GO:0004130">
    <property type="term" value="F:cytochrome-c peroxidase activity"/>
    <property type="evidence" value="ECO:0007669"/>
    <property type="project" value="TreeGrafter"/>
</dbReference>
<feature type="domain" description="Cytochrome c" evidence="6">
    <location>
        <begin position="345"/>
        <end position="477"/>
    </location>
</feature>
<evidence type="ECO:0000256" key="3">
    <source>
        <dbReference type="ARBA" id="ARBA00023004"/>
    </source>
</evidence>
<comment type="caution">
    <text evidence="7">The sequence shown here is derived from an EMBL/GenBank/DDBJ whole genome shotgun (WGS) entry which is preliminary data.</text>
</comment>
<dbReference type="Gene3D" id="1.10.760.10">
    <property type="entry name" value="Cytochrome c-like domain"/>
    <property type="match status" value="1"/>
</dbReference>
<evidence type="ECO:0000256" key="1">
    <source>
        <dbReference type="ARBA" id="ARBA00022617"/>
    </source>
</evidence>
<dbReference type="RefSeq" id="WP_103040140.1">
    <property type="nucleotide sequence ID" value="NZ_POWG01000014.1"/>
</dbReference>
<dbReference type="EMBL" id="POWG01000014">
    <property type="protein sequence ID" value="PNQ98103.1"/>
    <property type="molecule type" value="Genomic_DNA"/>
</dbReference>
<dbReference type="InterPro" id="IPR051395">
    <property type="entry name" value="Cytochrome_c_Peroxidase/MauG"/>
</dbReference>
<keyword evidence="5" id="KW-0732">Signal</keyword>
<keyword evidence="7" id="KW-0614">Plasmid</keyword>
<dbReference type="PIRSF" id="PIRSF028099">
    <property type="entry name" value="DUF1111"/>
    <property type="match status" value="1"/>
</dbReference>
<keyword evidence="1 4" id="KW-0349">Heme</keyword>
<dbReference type="PANTHER" id="PTHR30600">
    <property type="entry name" value="CYTOCHROME C PEROXIDASE-RELATED"/>
    <property type="match status" value="1"/>
</dbReference>
<keyword evidence="3 4" id="KW-0408">Iron</keyword>
<sequence>MRRTLHALLGLSVALSATAGAAVQAAAPSNPTRAAFDHTLPPADEAQRVQFTIGRILFNHVWTPGGPDPEAGTGVGRAQAGGRALVQNGFAGEGGFHGLGPTYNRLSCAACHIKNGRGEPPQGPDDALRAMLVRLSVPGEDAHGGPKPHPAYGDQINDQSVPGVPAEARVFFTWHERVERLADGTEVPLRAPEIRITDPAFGPLGDDAMTSPRMGPPVFGLGLLEAVPERVVLALAEVQAREGVVSGQPNRVWDREAGVEALGRFGLKANQPTVRQQIAGAFVGDLGITTRLYPQPNCPEAQDACTAYAAKDEGLQPELSEAMLDTIHLYTLALQPPPRRGVDDPAVRRGEAVFAETGCARCHAPSLETAEHPRLPGLGGGTIHPYSDLLLHDLGDGLADGRPDHRANGRQWRTAPLWGLGLVPLIADHPAYLHDGRARSPLEAVLWHGGEAQGSVDAVRALPTADREALLSFLASL</sequence>
<gene>
    <name evidence="7" type="ORF">C1S70_14625</name>
</gene>
<evidence type="ECO:0000256" key="5">
    <source>
        <dbReference type="SAM" id="SignalP"/>
    </source>
</evidence>
<dbReference type="SUPFAM" id="SSF46626">
    <property type="entry name" value="Cytochrome c"/>
    <property type="match status" value="1"/>
</dbReference>
<dbReference type="AlphaFoldDB" id="A0A2K1FZY2"/>
<dbReference type="GO" id="GO:0020037">
    <property type="term" value="F:heme binding"/>
    <property type="evidence" value="ECO:0007669"/>
    <property type="project" value="InterPro"/>
</dbReference>
<dbReference type="GO" id="GO:0009055">
    <property type="term" value="F:electron transfer activity"/>
    <property type="evidence" value="ECO:0007669"/>
    <property type="project" value="InterPro"/>
</dbReference>
<organism evidence="7 8">
    <name type="scientific">Azospirillum argentinense</name>
    <dbReference type="NCBI Taxonomy" id="2970906"/>
    <lineage>
        <taxon>Bacteria</taxon>
        <taxon>Pseudomonadati</taxon>
        <taxon>Pseudomonadota</taxon>
        <taxon>Alphaproteobacteria</taxon>
        <taxon>Rhodospirillales</taxon>
        <taxon>Azospirillaceae</taxon>
        <taxon>Azospirillum</taxon>
    </lineage>
</organism>
<accession>A0A2K1FZY2</accession>
<geneLocation type="plasmid" evidence="7">
    <name>p8unnamed</name>
</geneLocation>
<evidence type="ECO:0000313" key="8">
    <source>
        <dbReference type="Proteomes" id="UP000236268"/>
    </source>
</evidence>
<dbReference type="InterPro" id="IPR009056">
    <property type="entry name" value="Cyt_c-like_dom"/>
</dbReference>
<evidence type="ECO:0000256" key="4">
    <source>
        <dbReference type="PROSITE-ProRule" id="PRU00433"/>
    </source>
</evidence>
<evidence type="ECO:0000259" key="6">
    <source>
        <dbReference type="PROSITE" id="PS51007"/>
    </source>
</evidence>
<dbReference type="Pfam" id="PF06537">
    <property type="entry name" value="DHOR"/>
    <property type="match status" value="1"/>
</dbReference>
<evidence type="ECO:0000313" key="7">
    <source>
        <dbReference type="EMBL" id="PNQ98103.1"/>
    </source>
</evidence>
<proteinExistence type="predicted"/>
<protein>
    <submittedName>
        <fullName evidence="7">Thiol oxidoreductase</fullName>
    </submittedName>
</protein>
<name>A0A2K1FZY2_9PROT</name>
<dbReference type="GO" id="GO:0046872">
    <property type="term" value="F:metal ion binding"/>
    <property type="evidence" value="ECO:0007669"/>
    <property type="project" value="UniProtKB-KW"/>
</dbReference>
<reference evidence="7 8" key="1">
    <citation type="submission" date="2018-01" db="EMBL/GenBank/DDBJ databases">
        <title>Whole genome sequence of Azospirillum brasilense REC3 isolated from strawberry roots.</title>
        <authorList>
            <person name="Fontana C.A."/>
            <person name="Salazar S.M."/>
            <person name="Bassi D."/>
            <person name="Puglisi E."/>
            <person name="Lovaisa N.C."/>
            <person name="Toffoli L.M."/>
            <person name="Pedraza R."/>
            <person name="Cocconcelli P.S."/>
        </authorList>
    </citation>
    <scope>NUCLEOTIDE SEQUENCE [LARGE SCALE GENOMIC DNA]</scope>
    <source>
        <strain evidence="7 8">REC3</strain>
        <plasmid evidence="7">p8unnamed</plasmid>
    </source>
</reference>
<dbReference type="PANTHER" id="PTHR30600:SF4">
    <property type="entry name" value="CYTOCHROME C DOMAIN-CONTAINING PROTEIN"/>
    <property type="match status" value="1"/>
</dbReference>